<name>A0A942T5W2_9BACI</name>
<dbReference type="InterPro" id="IPR015928">
    <property type="entry name" value="Aconitase/3IPM_dehydase_swvl"/>
</dbReference>
<comment type="caution">
    <text evidence="2">The sequence shown here is derived from an EMBL/GenBank/DDBJ whole genome shotgun (WGS) entry which is preliminary data.</text>
</comment>
<proteinExistence type="predicted"/>
<gene>
    <name evidence="2" type="ORF">KHB02_31935</name>
</gene>
<dbReference type="EMBL" id="JAGYPE010000006">
    <property type="protein sequence ID" value="MBS4186005.1"/>
    <property type="molecule type" value="Genomic_DNA"/>
</dbReference>
<protein>
    <submittedName>
        <fullName evidence="2">3-isopropylmalate dehydratase</fullName>
    </submittedName>
</protein>
<evidence type="ECO:0000256" key="1">
    <source>
        <dbReference type="ARBA" id="ARBA00023239"/>
    </source>
</evidence>
<evidence type="ECO:0000313" key="2">
    <source>
        <dbReference type="EMBL" id="MBS4186005.1"/>
    </source>
</evidence>
<sequence>MDILKGRVIWIFDEEHFDIDRVVGIENIKETNVENLVKVCMKEYESDFVEKIQKGDWIIGGRNFGYGHPHKPPMLVLRHLGLAGIIAESFSPGFYRGQVADGVPLIKCEGILKKVKRFDSLTVNWNESYILNESTKEKINYAPLPASDRNIIELGGHIEYLKKRFASGQKVEN</sequence>
<keyword evidence="1" id="KW-0456">Lyase</keyword>
<dbReference type="Gene3D" id="3.20.19.10">
    <property type="entry name" value="Aconitase, domain 4"/>
    <property type="match status" value="1"/>
</dbReference>
<dbReference type="PANTHER" id="PTHR43345">
    <property type="entry name" value="3-ISOPROPYLMALATE DEHYDRATASE SMALL SUBUNIT 2-RELATED-RELATED"/>
    <property type="match status" value="1"/>
</dbReference>
<reference evidence="2" key="1">
    <citation type="submission" date="2021-05" db="EMBL/GenBank/DDBJ databases">
        <title>Novel Bacillus species.</title>
        <authorList>
            <person name="Liu G."/>
        </authorList>
    </citation>
    <scope>NUCLEOTIDE SEQUENCE</scope>
    <source>
        <strain evidence="2">FJAT-50051</strain>
    </source>
</reference>
<dbReference type="SUPFAM" id="SSF52016">
    <property type="entry name" value="LeuD/IlvD-like"/>
    <property type="match status" value="1"/>
</dbReference>
<dbReference type="GO" id="GO:0016829">
    <property type="term" value="F:lyase activity"/>
    <property type="evidence" value="ECO:0007669"/>
    <property type="project" value="UniProtKB-KW"/>
</dbReference>
<accession>A0A942T5W2</accession>
<dbReference type="InterPro" id="IPR050075">
    <property type="entry name" value="LeuD"/>
</dbReference>
<organism evidence="2">
    <name type="scientific">Neobacillus citreus</name>
    <dbReference type="NCBI Taxonomy" id="2833578"/>
    <lineage>
        <taxon>Bacteria</taxon>
        <taxon>Bacillati</taxon>
        <taxon>Bacillota</taxon>
        <taxon>Bacilli</taxon>
        <taxon>Bacillales</taxon>
        <taxon>Bacillaceae</taxon>
        <taxon>Neobacillus</taxon>
    </lineage>
</organism>
<dbReference type="PANTHER" id="PTHR43345:SF2">
    <property type="entry name" value="3-ISOPROPYLMALATE DEHYDRATASE SMALL SUBUNIT 1"/>
    <property type="match status" value="1"/>
</dbReference>
<dbReference type="AlphaFoldDB" id="A0A942T5W2"/>